<protein>
    <submittedName>
        <fullName evidence="1">Uncharacterized protein</fullName>
    </submittedName>
</protein>
<reference evidence="1 2" key="1">
    <citation type="journal article" date="2020" name="Mol. Plant">
        <title>The Chromosome-Based Rubber Tree Genome Provides New Insights into Spurge Genome Evolution and Rubber Biosynthesis.</title>
        <authorList>
            <person name="Liu J."/>
            <person name="Shi C."/>
            <person name="Shi C.C."/>
            <person name="Li W."/>
            <person name="Zhang Q.J."/>
            <person name="Zhang Y."/>
            <person name="Li K."/>
            <person name="Lu H.F."/>
            <person name="Shi C."/>
            <person name="Zhu S.T."/>
            <person name="Xiao Z.Y."/>
            <person name="Nan H."/>
            <person name="Yue Y."/>
            <person name="Zhu X.G."/>
            <person name="Wu Y."/>
            <person name="Hong X.N."/>
            <person name="Fan G.Y."/>
            <person name="Tong Y."/>
            <person name="Zhang D."/>
            <person name="Mao C.L."/>
            <person name="Liu Y.L."/>
            <person name="Hao S.J."/>
            <person name="Liu W.Q."/>
            <person name="Lv M.Q."/>
            <person name="Zhang H.B."/>
            <person name="Liu Y."/>
            <person name="Hu-Tang G.R."/>
            <person name="Wang J.P."/>
            <person name="Wang J.H."/>
            <person name="Sun Y.H."/>
            <person name="Ni S.B."/>
            <person name="Chen W.B."/>
            <person name="Zhang X.C."/>
            <person name="Jiao Y.N."/>
            <person name="Eichler E.E."/>
            <person name="Li G.H."/>
            <person name="Liu X."/>
            <person name="Gao L.Z."/>
        </authorList>
    </citation>
    <scope>NUCLEOTIDE SEQUENCE [LARGE SCALE GENOMIC DNA]</scope>
    <source>
        <strain evidence="2">cv. GT1</strain>
        <tissue evidence="1">Leaf</tissue>
    </source>
</reference>
<dbReference type="EMBL" id="JAAGAX010000011">
    <property type="protein sequence ID" value="KAF2298340.1"/>
    <property type="molecule type" value="Genomic_DNA"/>
</dbReference>
<evidence type="ECO:0000313" key="1">
    <source>
        <dbReference type="EMBL" id="KAF2298340.1"/>
    </source>
</evidence>
<proteinExistence type="predicted"/>
<gene>
    <name evidence="1" type="ORF">GH714_022560</name>
</gene>
<sequence>MNACGPLVVMCGRVLYKDSHRLPLVVSVKSGSICTELPSEYNKGSNVANASNELPSENVANASNELPSENVSNANNVIDGLGTRGFAPNKCRKDMSINIIGNIMVVNTRGRVSVPLRGRGSNVSMR</sequence>
<organism evidence="1 2">
    <name type="scientific">Hevea brasiliensis</name>
    <name type="common">Para rubber tree</name>
    <name type="synonym">Siphonia brasiliensis</name>
    <dbReference type="NCBI Taxonomy" id="3981"/>
    <lineage>
        <taxon>Eukaryota</taxon>
        <taxon>Viridiplantae</taxon>
        <taxon>Streptophyta</taxon>
        <taxon>Embryophyta</taxon>
        <taxon>Tracheophyta</taxon>
        <taxon>Spermatophyta</taxon>
        <taxon>Magnoliopsida</taxon>
        <taxon>eudicotyledons</taxon>
        <taxon>Gunneridae</taxon>
        <taxon>Pentapetalae</taxon>
        <taxon>rosids</taxon>
        <taxon>fabids</taxon>
        <taxon>Malpighiales</taxon>
        <taxon>Euphorbiaceae</taxon>
        <taxon>Crotonoideae</taxon>
        <taxon>Micrandreae</taxon>
        <taxon>Hevea</taxon>
    </lineage>
</organism>
<dbReference type="AlphaFoldDB" id="A0A6A6LA66"/>
<evidence type="ECO:0000313" key="2">
    <source>
        <dbReference type="Proteomes" id="UP000467840"/>
    </source>
</evidence>
<keyword evidence="2" id="KW-1185">Reference proteome</keyword>
<accession>A0A6A6LA66</accession>
<dbReference type="Proteomes" id="UP000467840">
    <property type="component" value="Chromosome 1"/>
</dbReference>
<name>A0A6A6LA66_HEVBR</name>
<comment type="caution">
    <text evidence="1">The sequence shown here is derived from an EMBL/GenBank/DDBJ whole genome shotgun (WGS) entry which is preliminary data.</text>
</comment>